<dbReference type="Proteomes" id="UP000614350">
    <property type="component" value="Unassembled WGS sequence"/>
</dbReference>
<organism evidence="2 3">
    <name type="scientific">Vespula vulgaris</name>
    <name type="common">Yellow jacket</name>
    <name type="synonym">Wasp</name>
    <dbReference type="NCBI Taxonomy" id="7454"/>
    <lineage>
        <taxon>Eukaryota</taxon>
        <taxon>Metazoa</taxon>
        <taxon>Ecdysozoa</taxon>
        <taxon>Arthropoda</taxon>
        <taxon>Hexapoda</taxon>
        <taxon>Insecta</taxon>
        <taxon>Pterygota</taxon>
        <taxon>Neoptera</taxon>
        <taxon>Endopterygota</taxon>
        <taxon>Hymenoptera</taxon>
        <taxon>Apocrita</taxon>
        <taxon>Aculeata</taxon>
        <taxon>Vespoidea</taxon>
        <taxon>Vespidae</taxon>
        <taxon>Vespinae</taxon>
        <taxon>Vespula</taxon>
    </lineage>
</organism>
<evidence type="ECO:0000313" key="3">
    <source>
        <dbReference type="Proteomes" id="UP000614350"/>
    </source>
</evidence>
<name>A0A834J8G0_VESVU</name>
<comment type="caution">
    <text evidence="2">The sequence shown here is derived from an EMBL/GenBank/DDBJ whole genome shotgun (WGS) entry which is preliminary data.</text>
</comment>
<keyword evidence="3" id="KW-1185">Reference proteome</keyword>
<dbReference type="AlphaFoldDB" id="A0A834J8G0"/>
<feature type="region of interest" description="Disordered" evidence="1">
    <location>
        <begin position="152"/>
        <end position="176"/>
    </location>
</feature>
<reference evidence="2" key="1">
    <citation type="journal article" date="2020" name="G3 (Bethesda)">
        <title>High-Quality Assemblies for Three Invasive Social Wasps from the &lt;i&gt;Vespula&lt;/i&gt; Genus.</title>
        <authorList>
            <person name="Harrop T.W.R."/>
            <person name="Guhlin J."/>
            <person name="McLaughlin G.M."/>
            <person name="Permina E."/>
            <person name="Stockwell P."/>
            <person name="Gilligan J."/>
            <person name="Le Lec M.F."/>
            <person name="Gruber M.A.M."/>
            <person name="Quinn O."/>
            <person name="Lovegrove M."/>
            <person name="Duncan E.J."/>
            <person name="Remnant E.J."/>
            <person name="Van Eeckhoven J."/>
            <person name="Graham B."/>
            <person name="Knapp R.A."/>
            <person name="Langford K.W."/>
            <person name="Kronenberg Z."/>
            <person name="Press M.O."/>
            <person name="Eacker S.M."/>
            <person name="Wilson-Rankin E.E."/>
            <person name="Purcell J."/>
            <person name="Lester P.J."/>
            <person name="Dearden P.K."/>
        </authorList>
    </citation>
    <scope>NUCLEOTIDE SEQUENCE</scope>
    <source>
        <strain evidence="2">Marl-1</strain>
    </source>
</reference>
<dbReference type="EMBL" id="JACSEA010000018">
    <property type="protein sequence ID" value="KAF7382991.1"/>
    <property type="molecule type" value="Genomic_DNA"/>
</dbReference>
<proteinExistence type="predicted"/>
<accession>A0A834J8G0</accession>
<gene>
    <name evidence="2" type="ORF">HZH66_013393</name>
</gene>
<sequence length="176" mass="19903">MDRLRAKELKICGGISSGGEVCCSADMELRLQARARDKHEKATRDTLQRLHQLLSTRGNRFHIRNPQYASHNKEIPRSEGVGDDTGTHDPRRRLKGQRGEVKVVVGVGLEIGIGKRGWGQDLRIRETGKKLPMSNEQERKEDSLLFARHLRRTSTNEEAPGDPRELMKSILPADSF</sequence>
<evidence type="ECO:0000256" key="1">
    <source>
        <dbReference type="SAM" id="MobiDB-lite"/>
    </source>
</evidence>
<feature type="region of interest" description="Disordered" evidence="1">
    <location>
        <begin position="58"/>
        <end position="97"/>
    </location>
</feature>
<protein>
    <submittedName>
        <fullName evidence="2">Uncharacterized protein</fullName>
    </submittedName>
</protein>
<evidence type="ECO:0000313" key="2">
    <source>
        <dbReference type="EMBL" id="KAF7382991.1"/>
    </source>
</evidence>